<feature type="region of interest" description="Disordered" evidence="11">
    <location>
        <begin position="1"/>
        <end position="27"/>
    </location>
</feature>
<dbReference type="FunFam" id="3.30.160.60:FF:000193">
    <property type="entry name" value="Zinc finger protein 300"/>
    <property type="match status" value="1"/>
</dbReference>
<protein>
    <recommendedName>
        <fullName evidence="12">C2H2-type domain-containing protein</fullName>
    </recommendedName>
</protein>
<feature type="domain" description="C2H2-type" evidence="12">
    <location>
        <begin position="117"/>
        <end position="142"/>
    </location>
</feature>
<organism evidence="13">
    <name type="scientific">Anopheles coluzzii</name>
    <name type="common">African malaria mosquito</name>
    <dbReference type="NCBI Taxonomy" id="1518534"/>
    <lineage>
        <taxon>Eukaryota</taxon>
        <taxon>Metazoa</taxon>
        <taxon>Ecdysozoa</taxon>
        <taxon>Arthropoda</taxon>
        <taxon>Hexapoda</taxon>
        <taxon>Insecta</taxon>
        <taxon>Pterygota</taxon>
        <taxon>Neoptera</taxon>
        <taxon>Endopterygota</taxon>
        <taxon>Diptera</taxon>
        <taxon>Nematocera</taxon>
        <taxon>Culicoidea</taxon>
        <taxon>Culicidae</taxon>
        <taxon>Anophelinae</taxon>
        <taxon>Anopheles</taxon>
    </lineage>
</organism>
<keyword evidence="6" id="KW-0862">Zinc</keyword>
<feature type="domain" description="C2H2-type" evidence="12">
    <location>
        <begin position="303"/>
        <end position="333"/>
    </location>
</feature>
<evidence type="ECO:0000256" key="3">
    <source>
        <dbReference type="ARBA" id="ARBA00022723"/>
    </source>
</evidence>
<feature type="domain" description="C2H2-type" evidence="12">
    <location>
        <begin position="189"/>
        <end position="220"/>
    </location>
</feature>
<feature type="compositionally biased region" description="Polar residues" evidence="11">
    <location>
        <begin position="660"/>
        <end position="692"/>
    </location>
</feature>
<dbReference type="FunFam" id="3.30.160.60:FF:000100">
    <property type="entry name" value="Zinc finger 45-like"/>
    <property type="match status" value="1"/>
</dbReference>
<feature type="compositionally biased region" description="Basic and acidic residues" evidence="11">
    <location>
        <begin position="1"/>
        <end position="16"/>
    </location>
</feature>
<dbReference type="SUPFAM" id="SSF57667">
    <property type="entry name" value="beta-beta-alpha zinc fingers"/>
    <property type="match status" value="6"/>
</dbReference>
<feature type="region of interest" description="Disordered" evidence="11">
    <location>
        <begin position="329"/>
        <end position="388"/>
    </location>
</feature>
<feature type="domain" description="C2H2-type" evidence="12">
    <location>
        <begin position="746"/>
        <end position="773"/>
    </location>
</feature>
<feature type="domain" description="C2H2-type" evidence="12">
    <location>
        <begin position="718"/>
        <end position="745"/>
    </location>
</feature>
<dbReference type="VEuPathDB" id="VectorBase:ACON2_037581"/>
<dbReference type="InterPro" id="IPR003604">
    <property type="entry name" value="Matrin/U1-like-C_Znf_C2H2"/>
</dbReference>
<dbReference type="InterPro" id="IPR036236">
    <property type="entry name" value="Znf_C2H2_sf"/>
</dbReference>
<keyword evidence="8" id="KW-0804">Transcription</keyword>
<evidence type="ECO:0000256" key="10">
    <source>
        <dbReference type="PROSITE-ProRule" id="PRU00042"/>
    </source>
</evidence>
<dbReference type="GO" id="GO:0005694">
    <property type="term" value="C:chromosome"/>
    <property type="evidence" value="ECO:0007669"/>
    <property type="project" value="UniProtKB-ARBA"/>
</dbReference>
<keyword evidence="3" id="KW-0479">Metal-binding</keyword>
<evidence type="ECO:0000256" key="5">
    <source>
        <dbReference type="ARBA" id="ARBA00022771"/>
    </source>
</evidence>
<dbReference type="EnsemblMetazoa" id="ACOM038148-RA">
    <property type="protein sequence ID" value="ACOM038148-PA.1"/>
    <property type="gene ID" value="ACOM038148"/>
</dbReference>
<evidence type="ECO:0000256" key="6">
    <source>
        <dbReference type="ARBA" id="ARBA00022833"/>
    </source>
</evidence>
<sequence>MELKAEKKDHNDHDESGGGVRRHAAAAAASVAMDVEAAANGGEQSSDQEIVEVGIDEDHIKFLTSMHSGDEEPSNGGHHQRMVATERTYQCDVCPRIFHRPDHLRYHMRIHEKNNPFECKLCFSVFASDPAFAHHIRTEHAGMGLADALPPVPETEANYFACTYCDKAYGDGVELEEHLHQQHLGERPYKCNMCPKAFIRMDFLQCHYLKYHSFHSMEDEEDEEGGGEGEEEEEEDGEEEEEGNSYGRMQQQHHQADANQQYEHRAKRPRLMVRKIEDLVDDRGSSVALKGRFGAVSRHLPTFKCPLCELTFIGSDYLKNHLKKHVIGNGEDPGAPGAIDLKVNPAADTKPTGRQPPAGDGGPSQTTLLPSTAKLPKPIITSKPPSTGISLLKPIEERKPPDHHQQEYCVKTPDGKFMCTVCERLFSHQQTVRIHFRIHTNEKPYKCAFCDESYIRSDYLERHLKVHFKDGMLPAAAIASMAAAAAAAASSGGSRSAASTPPPPALATVKEDLAYAESSPSTPAAAGTGGSTGKPLIGRAGLAPENYHFTESNDGQFVCKICDAVFSQVALLRKHALAHTEEKPFHCDICDRSFNRVDYLKEHFKSKRHLQLVAEAAAAGGGADGVPTTGPTAAARPDEEEGDDSTMDGSTSRVKLLTADSRTPNCPSLPATSGCDSSNNGYEDDSASQASGPVTAGSHGGGAYAGSELLPNGQKGKHRCPMCDKLFAWPKSLKIHLRTHTGEKPYRCDVCGKCFGRSDSLRGHKRTHADDKLIQCHLCDVSCPNAAELVQHQYTVHGLQPLES</sequence>
<dbReference type="SMART" id="SM00451">
    <property type="entry name" value="ZnF_U1"/>
    <property type="match status" value="4"/>
</dbReference>
<feature type="domain" description="C2H2-type" evidence="12">
    <location>
        <begin position="557"/>
        <end position="584"/>
    </location>
</feature>
<evidence type="ECO:0000313" key="13">
    <source>
        <dbReference type="EnsemblMetazoa" id="ACOM038148-PA.1"/>
    </source>
</evidence>
<name>A0A8W7PUL0_ANOCL</name>
<keyword evidence="9" id="KW-0539">Nucleus</keyword>
<accession>A0A8W7PUL0</accession>
<dbReference type="GO" id="GO:0000978">
    <property type="term" value="F:RNA polymerase II cis-regulatory region sequence-specific DNA binding"/>
    <property type="evidence" value="ECO:0007669"/>
    <property type="project" value="TreeGrafter"/>
</dbReference>
<feature type="region of interest" description="Disordered" evidence="11">
    <location>
        <begin position="619"/>
        <end position="700"/>
    </location>
</feature>
<evidence type="ECO:0000256" key="8">
    <source>
        <dbReference type="ARBA" id="ARBA00023163"/>
    </source>
</evidence>
<dbReference type="PANTHER" id="PTHR23235:SF120">
    <property type="entry name" value="KRUPPEL-LIKE FACTOR 15"/>
    <property type="match status" value="1"/>
</dbReference>
<dbReference type="PANTHER" id="PTHR23235">
    <property type="entry name" value="KRUEPPEL-LIKE TRANSCRIPTION FACTOR"/>
    <property type="match status" value="1"/>
</dbReference>
<dbReference type="Pfam" id="PF13912">
    <property type="entry name" value="zf-C2H2_6"/>
    <property type="match status" value="2"/>
</dbReference>
<feature type="domain" description="C2H2-type" evidence="12">
    <location>
        <begin position="160"/>
        <end position="188"/>
    </location>
</feature>
<comment type="subcellular location">
    <subcellularLocation>
        <location evidence="1">Nucleus</location>
    </subcellularLocation>
</comment>
<keyword evidence="4" id="KW-0677">Repeat</keyword>
<dbReference type="PROSITE" id="PS00028">
    <property type="entry name" value="ZINC_FINGER_C2H2_1"/>
    <property type="match status" value="12"/>
</dbReference>
<comment type="similarity">
    <text evidence="2">Belongs to the krueppel C2H2-type zinc-finger protein family.</text>
</comment>
<dbReference type="PROSITE" id="PS50157">
    <property type="entry name" value="ZINC_FINGER_C2H2_2"/>
    <property type="match status" value="11"/>
</dbReference>
<feature type="domain" description="C2H2-type" evidence="12">
    <location>
        <begin position="585"/>
        <end position="609"/>
    </location>
</feature>
<dbReference type="GO" id="GO:0048729">
    <property type="term" value="P:tissue morphogenesis"/>
    <property type="evidence" value="ECO:0007669"/>
    <property type="project" value="UniProtKB-ARBA"/>
</dbReference>
<reference evidence="13" key="1">
    <citation type="submission" date="2022-08" db="UniProtKB">
        <authorList>
            <consortium name="EnsemblMetazoa"/>
        </authorList>
    </citation>
    <scope>IDENTIFICATION</scope>
</reference>
<dbReference type="Gene3D" id="3.30.160.60">
    <property type="entry name" value="Classic Zinc Finger"/>
    <property type="match status" value="8"/>
</dbReference>
<feature type="compositionally biased region" description="Low complexity" evidence="11">
    <location>
        <begin position="250"/>
        <end position="261"/>
    </location>
</feature>
<feature type="region of interest" description="Disordered" evidence="11">
    <location>
        <begin position="217"/>
        <end position="269"/>
    </location>
</feature>
<evidence type="ECO:0000256" key="11">
    <source>
        <dbReference type="SAM" id="MobiDB-lite"/>
    </source>
</evidence>
<keyword evidence="5 10" id="KW-0863">Zinc-finger</keyword>
<evidence type="ECO:0000256" key="2">
    <source>
        <dbReference type="ARBA" id="ARBA00006991"/>
    </source>
</evidence>
<feature type="domain" description="C2H2-type" evidence="12">
    <location>
        <begin position="89"/>
        <end position="116"/>
    </location>
</feature>
<dbReference type="FunFam" id="3.30.160.60:FF:000624">
    <property type="entry name" value="zinc finger protein 697"/>
    <property type="match status" value="1"/>
</dbReference>
<evidence type="ECO:0000256" key="4">
    <source>
        <dbReference type="ARBA" id="ARBA00022737"/>
    </source>
</evidence>
<dbReference type="FunFam" id="3.30.160.60:FF:000446">
    <property type="entry name" value="Zinc finger protein"/>
    <property type="match status" value="1"/>
</dbReference>
<evidence type="ECO:0000256" key="7">
    <source>
        <dbReference type="ARBA" id="ARBA00023015"/>
    </source>
</evidence>
<evidence type="ECO:0000256" key="9">
    <source>
        <dbReference type="ARBA" id="ARBA00023242"/>
    </source>
</evidence>
<dbReference type="GO" id="GO:0048598">
    <property type="term" value="P:embryonic morphogenesis"/>
    <property type="evidence" value="ECO:0007669"/>
    <property type="project" value="UniProtKB-ARBA"/>
</dbReference>
<dbReference type="FunFam" id="3.30.160.60:FF:001732">
    <property type="entry name" value="Zgc:162936"/>
    <property type="match status" value="1"/>
</dbReference>
<dbReference type="GO" id="GO:0005634">
    <property type="term" value="C:nucleus"/>
    <property type="evidence" value="ECO:0007669"/>
    <property type="project" value="UniProtKB-SubCell"/>
</dbReference>
<evidence type="ECO:0000259" key="12">
    <source>
        <dbReference type="PROSITE" id="PS50157"/>
    </source>
</evidence>
<dbReference type="Pfam" id="PF00096">
    <property type="entry name" value="zf-C2H2"/>
    <property type="match status" value="5"/>
</dbReference>
<dbReference type="Pfam" id="PF12874">
    <property type="entry name" value="zf-met"/>
    <property type="match status" value="1"/>
</dbReference>
<dbReference type="AlphaFoldDB" id="A0A8W7PUL0"/>
<keyword evidence="7" id="KW-0805">Transcription regulation</keyword>
<feature type="compositionally biased region" description="Low complexity" evidence="11">
    <location>
        <begin position="625"/>
        <end position="635"/>
    </location>
</feature>
<feature type="compositionally biased region" description="Acidic residues" evidence="11">
    <location>
        <begin position="218"/>
        <end position="243"/>
    </location>
</feature>
<dbReference type="GO" id="GO:0000981">
    <property type="term" value="F:DNA-binding transcription factor activity, RNA polymerase II-specific"/>
    <property type="evidence" value="ECO:0007669"/>
    <property type="project" value="TreeGrafter"/>
</dbReference>
<dbReference type="GO" id="GO:0045893">
    <property type="term" value="P:positive regulation of DNA-templated transcription"/>
    <property type="evidence" value="ECO:0007669"/>
    <property type="project" value="UniProtKB-ARBA"/>
</dbReference>
<feature type="domain" description="C2H2-type" evidence="12">
    <location>
        <begin position="445"/>
        <end position="472"/>
    </location>
</feature>
<dbReference type="SMART" id="SM00355">
    <property type="entry name" value="ZnF_C2H2"/>
    <property type="match status" value="12"/>
</dbReference>
<dbReference type="Proteomes" id="UP000075882">
    <property type="component" value="Unassembled WGS sequence"/>
</dbReference>
<feature type="domain" description="C2H2-type" evidence="12">
    <location>
        <begin position="417"/>
        <end position="444"/>
    </location>
</feature>
<evidence type="ECO:0000256" key="1">
    <source>
        <dbReference type="ARBA" id="ARBA00004123"/>
    </source>
</evidence>
<dbReference type="InterPro" id="IPR013087">
    <property type="entry name" value="Znf_C2H2_type"/>
</dbReference>
<proteinExistence type="inferred from homology"/>
<dbReference type="GO" id="GO:0008270">
    <property type="term" value="F:zinc ion binding"/>
    <property type="evidence" value="ECO:0007669"/>
    <property type="project" value="UniProtKB-KW"/>
</dbReference>